<feature type="transmembrane region" description="Helical" evidence="9">
    <location>
        <begin position="452"/>
        <end position="474"/>
    </location>
</feature>
<feature type="compositionally biased region" description="Gly residues" evidence="8">
    <location>
        <begin position="273"/>
        <end position="286"/>
    </location>
</feature>
<proteinExistence type="predicted"/>
<dbReference type="HOGENOM" id="CLU_480111_0_0_1"/>
<dbReference type="AlphaFoldDB" id="A0A0D3FVY9"/>
<keyword evidence="6 9" id="KW-0472">Membrane</keyword>
<feature type="region of interest" description="Disordered" evidence="8">
    <location>
        <begin position="171"/>
        <end position="304"/>
    </location>
</feature>
<keyword evidence="4 9" id="KW-0812">Transmembrane</keyword>
<feature type="compositionally biased region" description="Low complexity" evidence="8">
    <location>
        <begin position="287"/>
        <end position="304"/>
    </location>
</feature>
<evidence type="ECO:0000256" key="4">
    <source>
        <dbReference type="ARBA" id="ARBA00022692"/>
    </source>
</evidence>
<feature type="compositionally biased region" description="Basic and acidic residues" evidence="8">
    <location>
        <begin position="254"/>
        <end position="272"/>
    </location>
</feature>
<feature type="compositionally biased region" description="Basic and acidic residues" evidence="8">
    <location>
        <begin position="178"/>
        <end position="189"/>
    </location>
</feature>
<keyword evidence="5 9" id="KW-1133">Transmembrane helix</keyword>
<evidence type="ECO:0000256" key="8">
    <source>
        <dbReference type="SAM" id="MobiDB-lite"/>
    </source>
</evidence>
<evidence type="ECO:0000256" key="2">
    <source>
        <dbReference type="ARBA" id="ARBA00022676"/>
    </source>
</evidence>
<evidence type="ECO:0000256" key="6">
    <source>
        <dbReference type="ARBA" id="ARBA00023136"/>
    </source>
</evidence>
<evidence type="ECO:0000256" key="1">
    <source>
        <dbReference type="ARBA" id="ARBA00004308"/>
    </source>
</evidence>
<protein>
    <submittedName>
        <fullName evidence="10">Uncharacterized protein</fullName>
    </submittedName>
</protein>
<dbReference type="EnsemblPlants" id="OBART04G12890.3">
    <property type="protein sequence ID" value="OBART04G12890.3"/>
    <property type="gene ID" value="OBART04G12890"/>
</dbReference>
<evidence type="ECO:0000256" key="7">
    <source>
        <dbReference type="ARBA" id="ARBA00023316"/>
    </source>
</evidence>
<dbReference type="Proteomes" id="UP000026960">
    <property type="component" value="Chromosome 4"/>
</dbReference>
<feature type="transmembrane region" description="Helical" evidence="9">
    <location>
        <begin position="111"/>
        <end position="128"/>
    </location>
</feature>
<evidence type="ECO:0000256" key="3">
    <source>
        <dbReference type="ARBA" id="ARBA00022679"/>
    </source>
</evidence>
<name>A0A0D3FVY9_9ORYZ</name>
<dbReference type="GO" id="GO:0071555">
    <property type="term" value="P:cell wall organization"/>
    <property type="evidence" value="ECO:0007669"/>
    <property type="project" value="UniProtKB-KW"/>
</dbReference>
<dbReference type="GO" id="GO:0016760">
    <property type="term" value="F:cellulose synthase (UDP-forming) activity"/>
    <property type="evidence" value="ECO:0007669"/>
    <property type="project" value="InterPro"/>
</dbReference>
<dbReference type="GO" id="GO:0016020">
    <property type="term" value="C:membrane"/>
    <property type="evidence" value="ECO:0007669"/>
    <property type="project" value="InterPro"/>
</dbReference>
<keyword evidence="7" id="KW-0961">Cell wall biogenesis/degradation</keyword>
<dbReference type="Pfam" id="PF03552">
    <property type="entry name" value="Cellulose_synt"/>
    <property type="match status" value="1"/>
</dbReference>
<dbReference type="GO" id="GO:0012505">
    <property type="term" value="C:endomembrane system"/>
    <property type="evidence" value="ECO:0007669"/>
    <property type="project" value="UniProtKB-SubCell"/>
</dbReference>
<reference evidence="10" key="1">
    <citation type="journal article" date="2009" name="Rice">
        <title>De Novo Next Generation Sequencing of Plant Genomes.</title>
        <authorList>
            <person name="Rounsley S."/>
            <person name="Marri P.R."/>
            <person name="Yu Y."/>
            <person name="He R."/>
            <person name="Sisneros N."/>
            <person name="Goicoechea J.L."/>
            <person name="Lee S.J."/>
            <person name="Angelova A."/>
            <person name="Kudrna D."/>
            <person name="Luo M."/>
            <person name="Affourtit J."/>
            <person name="Desany B."/>
            <person name="Knight J."/>
            <person name="Niazi F."/>
            <person name="Egholm M."/>
            <person name="Wing R.A."/>
        </authorList>
    </citation>
    <scope>NUCLEOTIDE SEQUENCE [LARGE SCALE GENOMIC DNA]</scope>
    <source>
        <strain evidence="10">cv. IRGC 105608</strain>
    </source>
</reference>
<evidence type="ECO:0000256" key="9">
    <source>
        <dbReference type="SAM" id="Phobius"/>
    </source>
</evidence>
<sequence length="568" mass="59502">MVCGLSARAWWNNHRMQRIISVSAWTLAFLTVLLKSLGLSETVFEVTGKDKSMSDDDDNTDGADPGRFTFDSSPVFIPVTALAMLNIVAVIVGACRVAFGTAEGVPCAPGIGEFMCCGWLVLCFFPFVRGIVWGKGSYGIPWSVKLKASLLVAMGGTDGASSSSAASSLLLPFASPPPERRVGKADRPQGRRWRGPLPSSRKPAAGTLGLLGSGGPRRGRRRRGIGVADPATPEADPSPPAADLAPPCPGPSNGERRSAAREAAPRGRRGESGHVGGGSASPGSGSGLPASRGQATASLAATAAGRRRWMRAAVDRCGEGEGPGVRPVPVLPGATAGGGGPQAPVAAMATALHGPRWRQRRTGRGGGDGGALSCCLIPQGWLSGESPVLAPLSPDGRRRWFTIASLLEYVVLVSPSQSLSIDWCKHTLGVGFVLVVRRRSVKLSGGRSGVSLLPVLCVGAVGVWVVVYFSFFLVTTLQGCNLVIFSCSINRTSHCLVRVVKKIYQETTLYYSSNMSITPTTTTTTSTDFTLLPPGGVLMFGNFNRIIQKVTSSTTKLKAKTGFSYSKC</sequence>
<evidence type="ECO:0000256" key="5">
    <source>
        <dbReference type="ARBA" id="ARBA00022989"/>
    </source>
</evidence>
<keyword evidence="2" id="KW-0328">Glycosyltransferase</keyword>
<comment type="subcellular location">
    <subcellularLocation>
        <location evidence="1">Endomembrane system</location>
    </subcellularLocation>
</comment>
<dbReference type="GO" id="GO:0030244">
    <property type="term" value="P:cellulose biosynthetic process"/>
    <property type="evidence" value="ECO:0007669"/>
    <property type="project" value="InterPro"/>
</dbReference>
<evidence type="ECO:0000313" key="10">
    <source>
        <dbReference type="EnsemblPlants" id="OBART04G12890.3"/>
    </source>
</evidence>
<organism evidence="10">
    <name type="scientific">Oryza barthii</name>
    <dbReference type="NCBI Taxonomy" id="65489"/>
    <lineage>
        <taxon>Eukaryota</taxon>
        <taxon>Viridiplantae</taxon>
        <taxon>Streptophyta</taxon>
        <taxon>Embryophyta</taxon>
        <taxon>Tracheophyta</taxon>
        <taxon>Spermatophyta</taxon>
        <taxon>Magnoliopsida</taxon>
        <taxon>Liliopsida</taxon>
        <taxon>Poales</taxon>
        <taxon>Poaceae</taxon>
        <taxon>BOP clade</taxon>
        <taxon>Oryzoideae</taxon>
        <taxon>Oryzeae</taxon>
        <taxon>Oryzinae</taxon>
        <taxon>Oryza</taxon>
    </lineage>
</organism>
<dbReference type="Gramene" id="OBART04G12890.3">
    <property type="protein sequence ID" value="OBART04G12890.3"/>
    <property type="gene ID" value="OBART04G12890"/>
</dbReference>
<feature type="transmembrane region" description="Helical" evidence="9">
    <location>
        <begin position="75"/>
        <end position="99"/>
    </location>
</feature>
<dbReference type="InterPro" id="IPR005150">
    <property type="entry name" value="Cellulose_synth"/>
</dbReference>
<evidence type="ECO:0000313" key="11">
    <source>
        <dbReference type="Proteomes" id="UP000026960"/>
    </source>
</evidence>
<feature type="compositionally biased region" description="Low complexity" evidence="8">
    <location>
        <begin position="225"/>
        <end position="235"/>
    </location>
</feature>
<accession>A0A0D3FVY9</accession>
<feature type="compositionally biased region" description="Pro residues" evidence="8">
    <location>
        <begin position="236"/>
        <end position="250"/>
    </location>
</feature>
<keyword evidence="11" id="KW-1185">Reference proteome</keyword>
<keyword evidence="3" id="KW-0808">Transferase</keyword>
<dbReference type="PANTHER" id="PTHR13301">
    <property type="entry name" value="X-BOX TRANSCRIPTION FACTOR-RELATED"/>
    <property type="match status" value="1"/>
</dbReference>
<reference evidence="10" key="2">
    <citation type="submission" date="2015-03" db="UniProtKB">
        <authorList>
            <consortium name="EnsemblPlants"/>
        </authorList>
    </citation>
    <scope>IDENTIFICATION</scope>
</reference>